<feature type="domain" description="3-dehydroquinate synthase C-terminal" evidence="19">
    <location>
        <begin position="181"/>
        <end position="322"/>
    </location>
</feature>
<comment type="caution">
    <text evidence="17">Lacks conserved residue(s) required for the propagation of feature annotation.</text>
</comment>
<feature type="binding site" evidence="17">
    <location>
        <begin position="129"/>
        <end position="130"/>
    </location>
    <ligand>
        <name>NAD(+)</name>
        <dbReference type="ChEBI" id="CHEBI:57540"/>
    </ligand>
</feature>
<evidence type="ECO:0000256" key="14">
    <source>
        <dbReference type="ARBA" id="ARBA00023141"/>
    </source>
</evidence>
<evidence type="ECO:0000256" key="7">
    <source>
        <dbReference type="ARBA" id="ARBA00017684"/>
    </source>
</evidence>
<accession>A0A430AJM5</accession>
<evidence type="ECO:0000256" key="2">
    <source>
        <dbReference type="ARBA" id="ARBA00001911"/>
    </source>
</evidence>
<keyword evidence="14 17" id="KW-0057">Aromatic amino acid biosynthesis</keyword>
<evidence type="ECO:0000256" key="13">
    <source>
        <dbReference type="ARBA" id="ARBA00023027"/>
    </source>
</evidence>
<evidence type="ECO:0000256" key="9">
    <source>
        <dbReference type="ARBA" id="ARBA00022605"/>
    </source>
</evidence>
<dbReference type="InterPro" id="IPR016037">
    <property type="entry name" value="DHQ_synth_AroB"/>
</dbReference>
<dbReference type="Pfam" id="PF01761">
    <property type="entry name" value="DHQ_synthase"/>
    <property type="match status" value="1"/>
</dbReference>
<feature type="binding site" evidence="17">
    <location>
        <position position="245"/>
    </location>
    <ligand>
        <name>Zn(2+)</name>
        <dbReference type="ChEBI" id="CHEBI:29105"/>
    </ligand>
</feature>
<dbReference type="FunFam" id="3.40.50.1970:FF:000001">
    <property type="entry name" value="3-dehydroquinate synthase"/>
    <property type="match status" value="1"/>
</dbReference>
<evidence type="ECO:0000313" key="21">
    <source>
        <dbReference type="Proteomes" id="UP000288669"/>
    </source>
</evidence>
<feature type="binding site" evidence="17">
    <location>
        <begin position="169"/>
        <end position="172"/>
    </location>
    <ligand>
        <name>NAD(+)</name>
        <dbReference type="ChEBI" id="CHEBI:57540"/>
    </ligand>
</feature>
<evidence type="ECO:0000256" key="16">
    <source>
        <dbReference type="ARBA" id="ARBA00023285"/>
    </source>
</evidence>
<feature type="binding site" evidence="17">
    <location>
        <position position="151"/>
    </location>
    <ligand>
        <name>NAD(+)</name>
        <dbReference type="ChEBI" id="CHEBI:57540"/>
    </ligand>
</feature>
<dbReference type="GO" id="GO:0005737">
    <property type="term" value="C:cytoplasm"/>
    <property type="evidence" value="ECO:0007669"/>
    <property type="project" value="UniProtKB-SubCell"/>
</dbReference>
<reference evidence="20 21" key="1">
    <citation type="submission" date="2017-05" db="EMBL/GenBank/DDBJ databases">
        <title>Vagococcus spp. assemblies.</title>
        <authorList>
            <person name="Gulvik C.A."/>
        </authorList>
    </citation>
    <scope>NUCLEOTIDE SEQUENCE [LARGE SCALE GENOMIC DNA]</scope>
    <source>
        <strain evidence="20 21">DSM 24756</strain>
    </source>
</reference>
<name>A0A430AJM5_9ENTE</name>
<dbReference type="UniPathway" id="UPA00053">
    <property type="reaction ID" value="UER00085"/>
</dbReference>
<comment type="function">
    <text evidence="17">Catalyzes the conversion of 3-deoxy-D-arabino-heptulosonate 7-phosphate (DAHP) to dehydroquinate (DHQ).</text>
</comment>
<dbReference type="RefSeq" id="WP_126822560.1">
    <property type="nucleotide sequence ID" value="NZ_JBHLWU010000001.1"/>
</dbReference>
<dbReference type="Proteomes" id="UP000288669">
    <property type="component" value="Unassembled WGS sequence"/>
</dbReference>
<evidence type="ECO:0000256" key="12">
    <source>
        <dbReference type="ARBA" id="ARBA00022833"/>
    </source>
</evidence>
<comment type="pathway">
    <text evidence="4 17">Metabolic intermediate biosynthesis; chorismate biosynthesis; chorismate from D-erythrose 4-phosphate and phosphoenolpyruvate: step 2/7.</text>
</comment>
<dbReference type="PIRSF" id="PIRSF001455">
    <property type="entry name" value="DHQ_synth"/>
    <property type="match status" value="1"/>
</dbReference>
<dbReference type="OrthoDB" id="9806583at2"/>
<evidence type="ECO:0000313" key="20">
    <source>
        <dbReference type="EMBL" id="RSU08194.1"/>
    </source>
</evidence>
<dbReference type="InterPro" id="IPR050071">
    <property type="entry name" value="Dehydroquinate_synthase"/>
</dbReference>
<comment type="caution">
    <text evidence="20">The sequence shown here is derived from an EMBL/GenBank/DDBJ whole genome shotgun (WGS) entry which is preliminary data.</text>
</comment>
<dbReference type="GO" id="GO:0009423">
    <property type="term" value="P:chorismate biosynthetic process"/>
    <property type="evidence" value="ECO:0007669"/>
    <property type="project" value="UniProtKB-UniRule"/>
</dbReference>
<dbReference type="InterPro" id="IPR056179">
    <property type="entry name" value="DHQS_C"/>
</dbReference>
<dbReference type="HAMAP" id="MF_00110">
    <property type="entry name" value="DHQ_synthase"/>
    <property type="match status" value="1"/>
</dbReference>
<protein>
    <recommendedName>
        <fullName evidence="7 17">3-dehydroquinate synthase</fullName>
        <shortName evidence="17">DHQS</shortName>
        <ecNumber evidence="6 17">4.2.3.4</ecNumber>
    </recommendedName>
</protein>
<evidence type="ECO:0000256" key="1">
    <source>
        <dbReference type="ARBA" id="ARBA00001393"/>
    </source>
</evidence>
<dbReference type="SUPFAM" id="SSF56796">
    <property type="entry name" value="Dehydroquinate synthase-like"/>
    <property type="match status" value="1"/>
</dbReference>
<keyword evidence="11 17" id="KW-0547">Nucleotide-binding</keyword>
<keyword evidence="10 17" id="KW-0479">Metal-binding</keyword>
<comment type="cofactor">
    <cofactor evidence="2 17">
        <name>NAD(+)</name>
        <dbReference type="ChEBI" id="CHEBI:57540"/>
    </cofactor>
</comment>
<feature type="binding site" evidence="17">
    <location>
        <position position="184"/>
    </location>
    <ligand>
        <name>Zn(2+)</name>
        <dbReference type="ChEBI" id="CHEBI:29105"/>
    </ligand>
</feature>
<comment type="similarity">
    <text evidence="5 17">Belongs to the sugar phosphate cyclases superfamily. Dehydroquinate synthase family.</text>
</comment>
<evidence type="ECO:0000256" key="11">
    <source>
        <dbReference type="ARBA" id="ARBA00022741"/>
    </source>
</evidence>
<proteinExistence type="inferred from homology"/>
<keyword evidence="9 17" id="KW-0028">Amino-acid biosynthesis</keyword>
<comment type="catalytic activity">
    <reaction evidence="1 17">
        <text>7-phospho-2-dehydro-3-deoxy-D-arabino-heptonate = 3-dehydroquinate + phosphate</text>
        <dbReference type="Rhea" id="RHEA:21968"/>
        <dbReference type="ChEBI" id="CHEBI:32364"/>
        <dbReference type="ChEBI" id="CHEBI:43474"/>
        <dbReference type="ChEBI" id="CHEBI:58394"/>
        <dbReference type="EC" id="4.2.3.4"/>
    </reaction>
</comment>
<dbReference type="GO" id="GO:0000166">
    <property type="term" value="F:nucleotide binding"/>
    <property type="evidence" value="ECO:0007669"/>
    <property type="project" value="UniProtKB-KW"/>
</dbReference>
<keyword evidence="15 17" id="KW-0456">Lyase</keyword>
<feature type="binding site" evidence="17">
    <location>
        <position position="142"/>
    </location>
    <ligand>
        <name>NAD(+)</name>
        <dbReference type="ChEBI" id="CHEBI:57540"/>
    </ligand>
</feature>
<feature type="binding site" evidence="17">
    <location>
        <begin position="105"/>
        <end position="109"/>
    </location>
    <ligand>
        <name>NAD(+)</name>
        <dbReference type="ChEBI" id="CHEBI:57540"/>
    </ligand>
</feature>
<dbReference type="GO" id="GO:0009073">
    <property type="term" value="P:aromatic amino acid family biosynthetic process"/>
    <property type="evidence" value="ECO:0007669"/>
    <property type="project" value="UniProtKB-KW"/>
</dbReference>
<dbReference type="Gene3D" id="1.20.1090.10">
    <property type="entry name" value="Dehydroquinate synthase-like - alpha domain"/>
    <property type="match status" value="1"/>
</dbReference>
<evidence type="ECO:0000256" key="5">
    <source>
        <dbReference type="ARBA" id="ARBA00005412"/>
    </source>
</evidence>
<dbReference type="EC" id="4.2.3.4" evidence="6 17"/>
<keyword evidence="16 17" id="KW-0170">Cobalt</keyword>
<dbReference type="GO" id="GO:0008652">
    <property type="term" value="P:amino acid biosynthetic process"/>
    <property type="evidence" value="ECO:0007669"/>
    <property type="project" value="UniProtKB-KW"/>
</dbReference>
<evidence type="ECO:0000256" key="4">
    <source>
        <dbReference type="ARBA" id="ARBA00004661"/>
    </source>
</evidence>
<evidence type="ECO:0000256" key="15">
    <source>
        <dbReference type="ARBA" id="ARBA00023239"/>
    </source>
</evidence>
<dbReference type="Pfam" id="PF24621">
    <property type="entry name" value="DHQS_C"/>
    <property type="match status" value="1"/>
</dbReference>
<sequence>MKIQLTLPHHAYQLWIETGALSQVGTWVKSLWTPQQIVVITDDTVNDLYGDQVVQAIEKAGFKVSLYAIPAGEQSKSLASAEKIYQFMAEQGMTRKDGVIALGGGVVGDLAGFIASTYMRGIHFLQIPTTLLAQVDSSVGGKTAVNTATAKNLVGTFAQPDGVLIDSNTLQTLEPRRVREGIAEIVKYAAIKSTDLWQLLDSFLDEADLLAHATEVIAACCTIKKEVVQQDELDTGERLQLNFGHTIGHALEQNAGYGVVTHGEGVAIGMVQISQIAEQKQEMPQGTTQLLKEMLEKFHLPTDYADWNEATLFEALSHDKKTNGGSIRIILLEKIGQAKLKKMPIEEMKDYLKK</sequence>
<dbReference type="NCBIfam" id="TIGR01357">
    <property type="entry name" value="aroB"/>
    <property type="match status" value="1"/>
</dbReference>
<comment type="cofactor">
    <cofactor evidence="17">
        <name>Co(2+)</name>
        <dbReference type="ChEBI" id="CHEBI:48828"/>
    </cofactor>
    <cofactor evidence="17">
        <name>Zn(2+)</name>
        <dbReference type="ChEBI" id="CHEBI:29105"/>
    </cofactor>
    <text evidence="17">Binds 1 divalent metal cation per subunit. Can use either Co(2+) or Zn(2+).</text>
</comment>
<evidence type="ECO:0000256" key="6">
    <source>
        <dbReference type="ARBA" id="ARBA00013031"/>
    </source>
</evidence>
<feature type="binding site" evidence="17">
    <location>
        <position position="262"/>
    </location>
    <ligand>
        <name>Zn(2+)</name>
        <dbReference type="ChEBI" id="CHEBI:29105"/>
    </ligand>
</feature>
<dbReference type="GO" id="GO:0003856">
    <property type="term" value="F:3-dehydroquinate synthase activity"/>
    <property type="evidence" value="ECO:0007669"/>
    <property type="project" value="UniProtKB-UniRule"/>
</dbReference>
<dbReference type="AlphaFoldDB" id="A0A430AJM5"/>
<evidence type="ECO:0000256" key="8">
    <source>
        <dbReference type="ARBA" id="ARBA00022490"/>
    </source>
</evidence>
<dbReference type="InterPro" id="IPR030963">
    <property type="entry name" value="DHQ_synth_fam"/>
</dbReference>
<dbReference type="PANTHER" id="PTHR43622:SF7">
    <property type="entry name" value="3-DEHYDROQUINATE SYNTHASE, CHLOROPLASTIC"/>
    <property type="match status" value="1"/>
</dbReference>
<dbReference type="GO" id="GO:0046872">
    <property type="term" value="F:metal ion binding"/>
    <property type="evidence" value="ECO:0007669"/>
    <property type="project" value="UniProtKB-KW"/>
</dbReference>
<evidence type="ECO:0000256" key="17">
    <source>
        <dbReference type="HAMAP-Rule" id="MF_00110"/>
    </source>
</evidence>
<keyword evidence="12 17" id="KW-0862">Zinc</keyword>
<dbReference type="InterPro" id="IPR030960">
    <property type="entry name" value="DHQS/DOIS_N"/>
</dbReference>
<dbReference type="CDD" id="cd08195">
    <property type="entry name" value="DHQS"/>
    <property type="match status" value="1"/>
</dbReference>
<dbReference type="Gene3D" id="3.40.50.1970">
    <property type="match status" value="1"/>
</dbReference>
<dbReference type="EMBL" id="NGJZ01000001">
    <property type="protein sequence ID" value="RSU08194.1"/>
    <property type="molecule type" value="Genomic_DNA"/>
</dbReference>
<evidence type="ECO:0000256" key="3">
    <source>
        <dbReference type="ARBA" id="ARBA00004496"/>
    </source>
</evidence>
<evidence type="ECO:0000256" key="10">
    <source>
        <dbReference type="ARBA" id="ARBA00022723"/>
    </source>
</evidence>
<organism evidence="20 21">
    <name type="scientific">Vagococcus entomophilus</name>
    <dbReference type="NCBI Taxonomy" id="1160095"/>
    <lineage>
        <taxon>Bacteria</taxon>
        <taxon>Bacillati</taxon>
        <taxon>Bacillota</taxon>
        <taxon>Bacilli</taxon>
        <taxon>Lactobacillales</taxon>
        <taxon>Enterococcaceae</taxon>
        <taxon>Vagococcus</taxon>
    </lineage>
</organism>
<evidence type="ECO:0000259" key="18">
    <source>
        <dbReference type="Pfam" id="PF01761"/>
    </source>
</evidence>
<feature type="domain" description="3-dehydroquinate synthase N-terminal" evidence="18">
    <location>
        <begin position="68"/>
        <end position="179"/>
    </location>
</feature>
<evidence type="ECO:0000259" key="19">
    <source>
        <dbReference type="Pfam" id="PF24621"/>
    </source>
</evidence>
<keyword evidence="21" id="KW-1185">Reference proteome</keyword>
<keyword evidence="8 17" id="KW-0963">Cytoplasm</keyword>
<comment type="subcellular location">
    <subcellularLocation>
        <location evidence="3 17">Cytoplasm</location>
    </subcellularLocation>
</comment>
<gene>
    <name evidence="17" type="primary">aroB</name>
    <name evidence="20" type="ORF">CBF30_02820</name>
</gene>
<dbReference type="PANTHER" id="PTHR43622">
    <property type="entry name" value="3-DEHYDROQUINATE SYNTHASE"/>
    <property type="match status" value="1"/>
</dbReference>
<keyword evidence="13 17" id="KW-0520">NAD</keyword>